<proteinExistence type="predicted"/>
<feature type="transmembrane region" description="Helical" evidence="5">
    <location>
        <begin position="281"/>
        <end position="303"/>
    </location>
</feature>
<keyword evidence="5" id="KW-0812">Transmembrane</keyword>
<dbReference type="Gene3D" id="2.130.10.10">
    <property type="entry name" value="YVTN repeat-like/Quinoprotein amine dehydrogenase"/>
    <property type="match status" value="5"/>
</dbReference>
<dbReference type="InterPro" id="IPR020472">
    <property type="entry name" value="WD40_PAC1"/>
</dbReference>
<keyword evidence="1 3" id="KW-0853">WD repeat</keyword>
<sequence length="970" mass="102479">MVLTALRADFYGHAARYPELAAALKERQILVEPMTRRQLWEAIEKPATANGWTVADGLAEIILNDLGSDTTTAAALPVLSHAMLSTWNRRDGKQLTVAGYRATGGITYAIRKSAESVYTSADQSGRHALRMMLPRLVRAGIDGDADTAQPTDRAVLVRGVADPGTADQMLARLVEARLITMDRDTVRLAHEALLREWPRLREWIDTDRDWLRRSQRVIADSRRWQQSGCESALLYRGSQLAAIREREIPADQDPILADPLATEFVAAAVGAESLRTRRRRAVTATLVVLVIALTVTTGIAVWARNQATQQRDTAIARELAGRSEQLASTDPVGSQLAALTAWRTKEIPEARYAMLAAARNPAIHPIDAGSGAPGSMALSPDGHTLATAAGAKGVLLWDTRTGDRIDPPLTVPTGVIDLVAFSSDGLTLATSGGYYTARLWDIGSRRQVGRTITTQGGKVESMALSSDGRTLAIGSGDRMVRLWDTATGQQIGRPLPTGHAVPKNPVAFTPDGRTLAASGVDNGTVQLWDARTGTRRGPPISTGHTGTAKPVAFTPDGRAIATSNLTDGTVLFSDIDTGAQIGPSFPVSRPGRVSPIALSPDGRTLAAGGNDGMRLWDTGTGRQIGRPLSVRTGTVVSAGSVSSVTFSPDGRTLASHNGGAIWLWDTATGRQVGRTLTVPTGSAALGELSSDGSTLTTISGDTVSLWDTRTGETISPSFTISVSALSGVALSYDRRTLAIGAGGGTVQLWDTRTGDPIGRPLTGHRGRVISLAFSRDGQMLATGSEDNTARLWDLRSHHQVGPTLESPSGVVSSVEFSRDGDTLTTGSSFGTVQAWNTRTGAQASEFRTPGAVSSLASSPDGRTLAVGGGDGTSATVSLWDTVTGRQIGLPFPVPVGAAGSRWVPSVAFGPDGHTLVTIDNSNTARWWDVGFNVDVAAFLCSRIGDLHTTAHPVPDLPEIPDPQQLCPARQ</sequence>
<dbReference type="EMBL" id="JBIRUQ010000011">
    <property type="protein sequence ID" value="MFI1464990.1"/>
    <property type="molecule type" value="Genomic_DNA"/>
</dbReference>
<keyword evidence="5" id="KW-1133">Transmembrane helix</keyword>
<dbReference type="PANTHER" id="PTHR19848">
    <property type="entry name" value="WD40 REPEAT PROTEIN"/>
    <property type="match status" value="1"/>
</dbReference>
<reference evidence="7 8" key="1">
    <citation type="submission" date="2024-10" db="EMBL/GenBank/DDBJ databases">
        <title>The Natural Products Discovery Center: Release of the First 8490 Sequenced Strains for Exploring Actinobacteria Biosynthetic Diversity.</title>
        <authorList>
            <person name="Kalkreuter E."/>
            <person name="Kautsar S.A."/>
            <person name="Yang D."/>
            <person name="Bader C.D."/>
            <person name="Teijaro C.N."/>
            <person name="Fluegel L."/>
            <person name="Davis C.M."/>
            <person name="Simpson J.R."/>
            <person name="Lauterbach L."/>
            <person name="Steele A.D."/>
            <person name="Gui C."/>
            <person name="Meng S."/>
            <person name="Li G."/>
            <person name="Viehrig K."/>
            <person name="Ye F."/>
            <person name="Su P."/>
            <person name="Kiefer A.F."/>
            <person name="Nichols A."/>
            <person name="Cepeda A.J."/>
            <person name="Yan W."/>
            <person name="Fan B."/>
            <person name="Jiang Y."/>
            <person name="Adhikari A."/>
            <person name="Zheng C.-J."/>
            <person name="Schuster L."/>
            <person name="Cowan T.M."/>
            <person name="Smanski M.J."/>
            <person name="Chevrette M.G."/>
            <person name="De Carvalho L.P.S."/>
            <person name="Shen B."/>
        </authorList>
    </citation>
    <scope>NUCLEOTIDE SEQUENCE [LARGE SCALE GENOMIC DNA]</scope>
    <source>
        <strain evidence="7 8">NPDC020568</strain>
    </source>
</reference>
<dbReference type="InterPro" id="IPR011047">
    <property type="entry name" value="Quinoprotein_ADH-like_sf"/>
</dbReference>
<evidence type="ECO:0000313" key="7">
    <source>
        <dbReference type="EMBL" id="MFI1464990.1"/>
    </source>
</evidence>
<evidence type="ECO:0000313" key="8">
    <source>
        <dbReference type="Proteomes" id="UP001611263"/>
    </source>
</evidence>
<evidence type="ECO:0000256" key="1">
    <source>
        <dbReference type="ARBA" id="ARBA00022574"/>
    </source>
</evidence>
<dbReference type="PROSITE" id="PS50294">
    <property type="entry name" value="WD_REPEATS_REGION"/>
    <property type="match status" value="2"/>
</dbReference>
<protein>
    <submittedName>
        <fullName evidence="7">WD40 repeat domain-containing protein</fullName>
    </submittedName>
</protein>
<dbReference type="PROSITE" id="PS00678">
    <property type="entry name" value="WD_REPEATS_1"/>
    <property type="match status" value="3"/>
</dbReference>
<feature type="region of interest" description="Disordered" evidence="4">
    <location>
        <begin position="531"/>
        <end position="551"/>
    </location>
</feature>
<dbReference type="SMART" id="SM00320">
    <property type="entry name" value="WD40"/>
    <property type="match status" value="13"/>
</dbReference>
<dbReference type="InterPro" id="IPR015943">
    <property type="entry name" value="WD40/YVTN_repeat-like_dom_sf"/>
</dbReference>
<evidence type="ECO:0000259" key="6">
    <source>
        <dbReference type="Pfam" id="PF20703"/>
    </source>
</evidence>
<keyword evidence="8" id="KW-1185">Reference proteome</keyword>
<dbReference type="PRINTS" id="PR00320">
    <property type="entry name" value="GPROTEINBRPT"/>
</dbReference>
<dbReference type="InterPro" id="IPR001680">
    <property type="entry name" value="WD40_rpt"/>
</dbReference>
<feature type="domain" description="Novel STAND NTPase 1" evidence="6">
    <location>
        <begin position="2"/>
        <end position="230"/>
    </location>
</feature>
<dbReference type="CDD" id="cd00200">
    <property type="entry name" value="WD40"/>
    <property type="match status" value="2"/>
</dbReference>
<evidence type="ECO:0000256" key="3">
    <source>
        <dbReference type="PROSITE-ProRule" id="PRU00221"/>
    </source>
</evidence>
<dbReference type="RefSeq" id="WP_043740729.1">
    <property type="nucleotide sequence ID" value="NZ_JBIRUQ010000011.1"/>
</dbReference>
<dbReference type="Pfam" id="PF20703">
    <property type="entry name" value="nSTAND1"/>
    <property type="match status" value="1"/>
</dbReference>
<dbReference type="Proteomes" id="UP001611263">
    <property type="component" value="Unassembled WGS sequence"/>
</dbReference>
<dbReference type="SUPFAM" id="SSF50998">
    <property type="entry name" value="Quinoprotein alcohol dehydrogenase-like"/>
    <property type="match status" value="1"/>
</dbReference>
<keyword evidence="2" id="KW-0677">Repeat</keyword>
<dbReference type="InterPro" id="IPR049052">
    <property type="entry name" value="nSTAND1"/>
</dbReference>
<name>A0ABW7U0I5_9NOCA</name>
<evidence type="ECO:0000256" key="2">
    <source>
        <dbReference type="ARBA" id="ARBA00022737"/>
    </source>
</evidence>
<keyword evidence="5" id="KW-0472">Membrane</keyword>
<accession>A0ABW7U0I5</accession>
<feature type="repeat" description="WD" evidence="3">
    <location>
        <begin position="761"/>
        <end position="802"/>
    </location>
</feature>
<dbReference type="PROSITE" id="PS50082">
    <property type="entry name" value="WD_REPEATS_2"/>
    <property type="match status" value="4"/>
</dbReference>
<gene>
    <name evidence="7" type="ORF">ACH4WX_30115</name>
</gene>
<feature type="repeat" description="WD" evidence="3">
    <location>
        <begin position="804"/>
        <end position="845"/>
    </location>
</feature>
<dbReference type="Pfam" id="PF00400">
    <property type="entry name" value="WD40"/>
    <property type="match status" value="5"/>
</dbReference>
<feature type="repeat" description="WD" evidence="3">
    <location>
        <begin position="496"/>
        <end position="538"/>
    </location>
</feature>
<feature type="repeat" description="WD" evidence="3">
    <location>
        <begin position="452"/>
        <end position="493"/>
    </location>
</feature>
<evidence type="ECO:0000256" key="5">
    <source>
        <dbReference type="SAM" id="Phobius"/>
    </source>
</evidence>
<dbReference type="InterPro" id="IPR019775">
    <property type="entry name" value="WD40_repeat_CS"/>
</dbReference>
<dbReference type="PANTHER" id="PTHR19848:SF8">
    <property type="entry name" value="F-BOX AND WD REPEAT DOMAIN CONTAINING 7"/>
    <property type="match status" value="1"/>
</dbReference>
<comment type="caution">
    <text evidence="7">The sequence shown here is derived from an EMBL/GenBank/DDBJ whole genome shotgun (WGS) entry which is preliminary data.</text>
</comment>
<organism evidence="7 8">
    <name type="scientific">Nocardia carnea</name>
    <dbReference type="NCBI Taxonomy" id="37328"/>
    <lineage>
        <taxon>Bacteria</taxon>
        <taxon>Bacillati</taxon>
        <taxon>Actinomycetota</taxon>
        <taxon>Actinomycetes</taxon>
        <taxon>Mycobacteriales</taxon>
        <taxon>Nocardiaceae</taxon>
        <taxon>Nocardia</taxon>
    </lineage>
</organism>
<evidence type="ECO:0000256" key="4">
    <source>
        <dbReference type="SAM" id="MobiDB-lite"/>
    </source>
</evidence>